<reference evidence="1 2" key="1">
    <citation type="submission" date="2023-05" db="EMBL/GenBank/DDBJ databases">
        <authorList>
            <person name="Gao F."/>
        </authorList>
    </citation>
    <scope>NUCLEOTIDE SEQUENCE [LARGE SCALE GENOMIC DNA]</scope>
    <source>
        <strain evidence="1 2">MIMF12</strain>
    </source>
</reference>
<organism evidence="1 2">
    <name type="scientific">Deinococcus rhizophilus</name>
    <dbReference type="NCBI Taxonomy" id="3049544"/>
    <lineage>
        <taxon>Bacteria</taxon>
        <taxon>Thermotogati</taxon>
        <taxon>Deinococcota</taxon>
        <taxon>Deinococci</taxon>
        <taxon>Deinococcales</taxon>
        <taxon>Deinococcaceae</taxon>
        <taxon>Deinococcus</taxon>
    </lineage>
</organism>
<name>A0ABT7JGA2_9DEIO</name>
<comment type="caution">
    <text evidence="1">The sequence shown here is derived from an EMBL/GenBank/DDBJ whole genome shotgun (WGS) entry which is preliminary data.</text>
</comment>
<evidence type="ECO:0000313" key="1">
    <source>
        <dbReference type="EMBL" id="MDL2343518.1"/>
    </source>
</evidence>
<proteinExistence type="predicted"/>
<evidence type="ECO:0000313" key="2">
    <source>
        <dbReference type="Proteomes" id="UP001302059"/>
    </source>
</evidence>
<dbReference type="EMBL" id="JASNGB010000027">
    <property type="protein sequence ID" value="MDL2343518.1"/>
    <property type="molecule type" value="Genomic_DNA"/>
</dbReference>
<dbReference type="RefSeq" id="WP_285521989.1">
    <property type="nucleotide sequence ID" value="NZ_JASNGB010000027.1"/>
</dbReference>
<sequence>MLVRREDRLALLRMTLPELRVTSAIDGWLLSVRLRAATSERLPRPTFTDGPS</sequence>
<accession>A0ABT7JGA2</accession>
<keyword evidence="2" id="KW-1185">Reference proteome</keyword>
<dbReference type="Proteomes" id="UP001302059">
    <property type="component" value="Unassembled WGS sequence"/>
</dbReference>
<protein>
    <submittedName>
        <fullName evidence="1">Uncharacterized protein</fullName>
    </submittedName>
</protein>
<gene>
    <name evidence="1" type="ORF">QOL99_05065</name>
</gene>